<keyword evidence="5" id="KW-1185">Reference proteome</keyword>
<evidence type="ECO:0000313" key="4">
    <source>
        <dbReference type="EMBL" id="CAH7690976.1"/>
    </source>
</evidence>
<feature type="compositionally biased region" description="Low complexity" evidence="1">
    <location>
        <begin position="331"/>
        <end position="341"/>
    </location>
</feature>
<dbReference type="EMBL" id="CALTRL010001041">
    <property type="protein sequence ID" value="CAH7670661.1"/>
    <property type="molecule type" value="Genomic_DNA"/>
</dbReference>
<feature type="domain" description="WLM" evidence="2">
    <location>
        <begin position="174"/>
        <end position="375"/>
    </location>
</feature>
<organism evidence="4 5">
    <name type="scientific">Phakopsora pachyrhizi</name>
    <name type="common">Asian soybean rust disease fungus</name>
    <dbReference type="NCBI Taxonomy" id="170000"/>
    <lineage>
        <taxon>Eukaryota</taxon>
        <taxon>Fungi</taxon>
        <taxon>Dikarya</taxon>
        <taxon>Basidiomycota</taxon>
        <taxon>Pucciniomycotina</taxon>
        <taxon>Pucciniomycetes</taxon>
        <taxon>Pucciniales</taxon>
        <taxon>Phakopsoraceae</taxon>
        <taxon>Phakopsora</taxon>
    </lineage>
</organism>
<dbReference type="Proteomes" id="UP001153365">
    <property type="component" value="Unassembled WGS sequence"/>
</dbReference>
<sequence>MSLASTDLILPTLQHQLKQSDVDVDGNDLSTILVFHKGSSKSISVSSSTTLGQLCKNHLPSQFNLSTLRSLKPLQSSSSLPFLLPEEDLKQEKQTFLFKLIINKPPRTILSPGPCDELSIDELGLLEQDKIILLTSVQEDVKRADQAIDLFKKRDAIRQNALRNPTKIWTRPQSQTSSENYSFGKLQLLPNLPLESRRLDLLNQLANHPSVKVQMKKHHLSVGVLGELDPWMDSEILGVNHSAGQVIRLRLLTDDRKSVRPLSMVRRVLSHELAHNRFSSHDDNFKIFDSEIHRGMLSHDEIMKSSSHRLGGDLGDHYEPSAEIESQCLTSSSKRLSSKNNLIDRYDGRSDDDGGSSTTNDPRKSAAEAALKRAQR</sequence>
<name>A0AAV0BWS2_PHAPC</name>
<gene>
    <name evidence="4" type="ORF">PPACK8108_LOCUS26494</name>
    <name evidence="3" type="ORF">PPACK8108_LOCUS5380</name>
</gene>
<evidence type="ECO:0000259" key="2">
    <source>
        <dbReference type="PROSITE" id="PS51397"/>
    </source>
</evidence>
<evidence type="ECO:0000313" key="3">
    <source>
        <dbReference type="EMBL" id="CAH7670661.1"/>
    </source>
</evidence>
<dbReference type="PROSITE" id="PS51397">
    <property type="entry name" value="WLM"/>
    <property type="match status" value="1"/>
</dbReference>
<dbReference type="EMBL" id="CALTRL010006477">
    <property type="protein sequence ID" value="CAH7690976.1"/>
    <property type="molecule type" value="Genomic_DNA"/>
</dbReference>
<evidence type="ECO:0000313" key="5">
    <source>
        <dbReference type="Proteomes" id="UP001153365"/>
    </source>
</evidence>
<dbReference type="PANTHER" id="PTHR47795:SF1">
    <property type="entry name" value="DNA-DEPENDENT METALLOPROTEASE WSS1 HOMOLOG 2"/>
    <property type="match status" value="1"/>
</dbReference>
<dbReference type="GO" id="GO:0070628">
    <property type="term" value="F:proteasome binding"/>
    <property type="evidence" value="ECO:0007669"/>
    <property type="project" value="TreeGrafter"/>
</dbReference>
<protein>
    <submittedName>
        <fullName evidence="4">WLM domain-domain-containing protein</fullName>
    </submittedName>
</protein>
<comment type="caution">
    <text evidence="4">The sequence shown here is derived from an EMBL/GenBank/DDBJ whole genome shotgun (WGS) entry which is preliminary data.</text>
</comment>
<reference evidence="4" key="1">
    <citation type="submission" date="2022-06" db="EMBL/GenBank/DDBJ databases">
        <authorList>
            <consortium name="SYNGENTA / RWTH Aachen University"/>
        </authorList>
    </citation>
    <scope>NUCLEOTIDE SEQUENCE</scope>
</reference>
<dbReference type="PANTHER" id="PTHR47795">
    <property type="entry name" value="UBIQUITIN AND WLM DOMAIN-CONTAINING METALLOPROTEASE SPCC1442.07C"/>
    <property type="match status" value="1"/>
</dbReference>
<proteinExistence type="predicted"/>
<accession>A0AAV0BWS2</accession>
<feature type="region of interest" description="Disordered" evidence="1">
    <location>
        <begin position="329"/>
        <end position="376"/>
    </location>
</feature>
<dbReference type="AlphaFoldDB" id="A0AAV0BWS2"/>
<feature type="compositionally biased region" description="Basic and acidic residues" evidence="1">
    <location>
        <begin position="342"/>
        <end position="352"/>
    </location>
</feature>
<dbReference type="InterPro" id="IPR013536">
    <property type="entry name" value="WLM_dom"/>
</dbReference>
<evidence type="ECO:0000256" key="1">
    <source>
        <dbReference type="SAM" id="MobiDB-lite"/>
    </source>
</evidence>
<dbReference type="Pfam" id="PF08325">
    <property type="entry name" value="WLM"/>
    <property type="match status" value="1"/>
</dbReference>